<dbReference type="AlphaFoldDB" id="A0A6J6IRI2"/>
<sequence>MYLIGLTGGIAAGKSTVAKEWASLGGIEIDADELAREALADNSEELSKVKEIFGDEVFDGKTLDRKALAQVIFGDPEKRIALESIVHPKVKQLAKQRFSELPADSIVIYNVPLLVEASVDNDFDLVVTVEAPRDKQIERLVKHRGLTEEQATLRIDSQATPAQRANAADEILNSNQPIEALLKDARQLWSKIERLAETNASN</sequence>
<evidence type="ECO:0000256" key="1">
    <source>
        <dbReference type="ARBA" id="ARBA00022741"/>
    </source>
</evidence>
<accession>A0A6J6IRI2</accession>
<dbReference type="InterPro" id="IPR001977">
    <property type="entry name" value="Depp_CoAkinase"/>
</dbReference>
<dbReference type="Gene3D" id="3.40.50.300">
    <property type="entry name" value="P-loop containing nucleotide triphosphate hydrolases"/>
    <property type="match status" value="1"/>
</dbReference>
<keyword evidence="1" id="KW-0547">Nucleotide-binding</keyword>
<evidence type="ECO:0000313" key="3">
    <source>
        <dbReference type="EMBL" id="CAB4627262.1"/>
    </source>
</evidence>
<keyword evidence="2" id="KW-0067">ATP-binding</keyword>
<gene>
    <name evidence="3" type="ORF">UFOPK2044_00150</name>
    <name evidence="4" type="ORF">UFOPK2165_00029</name>
</gene>
<dbReference type="PANTHER" id="PTHR10695:SF46">
    <property type="entry name" value="BIFUNCTIONAL COENZYME A SYNTHASE-RELATED"/>
    <property type="match status" value="1"/>
</dbReference>
<dbReference type="InterPro" id="IPR027417">
    <property type="entry name" value="P-loop_NTPase"/>
</dbReference>
<dbReference type="GO" id="GO:0004140">
    <property type="term" value="F:dephospho-CoA kinase activity"/>
    <property type="evidence" value="ECO:0007669"/>
    <property type="project" value="InterPro"/>
</dbReference>
<dbReference type="GO" id="GO:0005524">
    <property type="term" value="F:ATP binding"/>
    <property type="evidence" value="ECO:0007669"/>
    <property type="project" value="UniProtKB-KW"/>
</dbReference>
<organism evidence="3">
    <name type="scientific">freshwater metagenome</name>
    <dbReference type="NCBI Taxonomy" id="449393"/>
    <lineage>
        <taxon>unclassified sequences</taxon>
        <taxon>metagenomes</taxon>
        <taxon>ecological metagenomes</taxon>
    </lineage>
</organism>
<dbReference type="NCBIfam" id="TIGR00152">
    <property type="entry name" value="dephospho-CoA kinase"/>
    <property type="match status" value="1"/>
</dbReference>
<dbReference type="EMBL" id="CAEZWA010000002">
    <property type="protein sequence ID" value="CAB4637154.1"/>
    <property type="molecule type" value="Genomic_DNA"/>
</dbReference>
<dbReference type="GO" id="GO:0015937">
    <property type="term" value="P:coenzyme A biosynthetic process"/>
    <property type="evidence" value="ECO:0007669"/>
    <property type="project" value="InterPro"/>
</dbReference>
<evidence type="ECO:0000313" key="4">
    <source>
        <dbReference type="EMBL" id="CAB4637154.1"/>
    </source>
</evidence>
<reference evidence="3" key="1">
    <citation type="submission" date="2020-05" db="EMBL/GenBank/DDBJ databases">
        <authorList>
            <person name="Chiriac C."/>
            <person name="Salcher M."/>
            <person name="Ghai R."/>
            <person name="Kavagutti S V."/>
        </authorList>
    </citation>
    <scope>NUCLEOTIDE SEQUENCE</scope>
</reference>
<dbReference type="CDD" id="cd02022">
    <property type="entry name" value="DPCK"/>
    <property type="match status" value="1"/>
</dbReference>
<dbReference type="PANTHER" id="PTHR10695">
    <property type="entry name" value="DEPHOSPHO-COA KINASE-RELATED"/>
    <property type="match status" value="1"/>
</dbReference>
<dbReference type="Pfam" id="PF01121">
    <property type="entry name" value="CoaE"/>
    <property type="match status" value="1"/>
</dbReference>
<dbReference type="EMBL" id="CAEZVO010000010">
    <property type="protein sequence ID" value="CAB4627262.1"/>
    <property type="molecule type" value="Genomic_DNA"/>
</dbReference>
<dbReference type="SUPFAM" id="SSF52540">
    <property type="entry name" value="P-loop containing nucleoside triphosphate hydrolases"/>
    <property type="match status" value="1"/>
</dbReference>
<evidence type="ECO:0000256" key="2">
    <source>
        <dbReference type="ARBA" id="ARBA00022840"/>
    </source>
</evidence>
<dbReference type="PROSITE" id="PS51219">
    <property type="entry name" value="DPCK"/>
    <property type="match status" value="1"/>
</dbReference>
<protein>
    <submittedName>
        <fullName evidence="3">Unannotated protein</fullName>
    </submittedName>
</protein>
<name>A0A6J6IRI2_9ZZZZ</name>
<dbReference type="HAMAP" id="MF_00376">
    <property type="entry name" value="Dephospho_CoA_kinase"/>
    <property type="match status" value="1"/>
</dbReference>
<proteinExistence type="inferred from homology"/>